<dbReference type="AlphaFoldDB" id="A0A0L7L1W1"/>
<comment type="caution">
    <text evidence="1">The sequence shown here is derived from an EMBL/GenBank/DDBJ whole genome shotgun (WGS) entry which is preliminary data.</text>
</comment>
<reference evidence="1 2" key="1">
    <citation type="journal article" date="2015" name="Genome Biol. Evol.">
        <title>The genome of winter moth (Operophtera brumata) provides a genomic perspective on sexual dimorphism and phenology.</title>
        <authorList>
            <person name="Derks M.F."/>
            <person name="Smit S."/>
            <person name="Salis L."/>
            <person name="Schijlen E."/>
            <person name="Bossers A."/>
            <person name="Mateman C."/>
            <person name="Pijl A.S."/>
            <person name="de Ridder D."/>
            <person name="Groenen M.A."/>
            <person name="Visser M.E."/>
            <person name="Megens H.J."/>
        </authorList>
    </citation>
    <scope>NUCLEOTIDE SEQUENCE [LARGE SCALE GENOMIC DNA]</scope>
    <source>
        <strain evidence="1">WM2013NL</strain>
        <tissue evidence="1">Head and thorax</tissue>
    </source>
</reference>
<organism evidence="1 2">
    <name type="scientific">Operophtera brumata</name>
    <name type="common">Winter moth</name>
    <name type="synonym">Phalaena brumata</name>
    <dbReference type="NCBI Taxonomy" id="104452"/>
    <lineage>
        <taxon>Eukaryota</taxon>
        <taxon>Metazoa</taxon>
        <taxon>Ecdysozoa</taxon>
        <taxon>Arthropoda</taxon>
        <taxon>Hexapoda</taxon>
        <taxon>Insecta</taxon>
        <taxon>Pterygota</taxon>
        <taxon>Neoptera</taxon>
        <taxon>Endopterygota</taxon>
        <taxon>Lepidoptera</taxon>
        <taxon>Glossata</taxon>
        <taxon>Ditrysia</taxon>
        <taxon>Geometroidea</taxon>
        <taxon>Geometridae</taxon>
        <taxon>Larentiinae</taxon>
        <taxon>Operophtera</taxon>
    </lineage>
</organism>
<dbReference type="GO" id="GO:0016740">
    <property type="term" value="F:transferase activity"/>
    <property type="evidence" value="ECO:0007669"/>
    <property type="project" value="UniProtKB-KW"/>
</dbReference>
<evidence type="ECO:0000313" key="1">
    <source>
        <dbReference type="EMBL" id="KOB69301.1"/>
    </source>
</evidence>
<feature type="non-terminal residue" evidence="1">
    <location>
        <position position="137"/>
    </location>
</feature>
<sequence>MFLEQCRLLTTMKEEIRKSRDIVEKAEIEQNEIIRELVKKAIGRRCYKYCGPYHHSEEPEDDAGMNSSAKSLMDAIESSQGSVDSEIQEVLVGFLQSEELKERMVQATAESVKDVIGSCLSRDISALYLPILEHSHR</sequence>
<name>A0A0L7L1W1_OPEBR</name>
<keyword evidence="2" id="KW-1185">Reference proteome</keyword>
<dbReference type="EMBL" id="JTDY01003587">
    <property type="protein sequence ID" value="KOB69301.1"/>
    <property type="molecule type" value="Genomic_DNA"/>
</dbReference>
<proteinExistence type="predicted"/>
<evidence type="ECO:0000313" key="2">
    <source>
        <dbReference type="Proteomes" id="UP000037510"/>
    </source>
</evidence>
<gene>
    <name evidence="1" type="ORF">OBRU01_17027</name>
</gene>
<accession>A0A0L7L1W1</accession>
<protein>
    <submittedName>
        <fullName evidence="1">Aspartyl/glutamyl-tRNA(Asn/Gln) amidotransferase subunit B</fullName>
    </submittedName>
</protein>
<keyword evidence="1" id="KW-0808">Transferase</keyword>
<dbReference type="Proteomes" id="UP000037510">
    <property type="component" value="Unassembled WGS sequence"/>
</dbReference>